<dbReference type="Pfam" id="PF00629">
    <property type="entry name" value="MAM"/>
    <property type="match status" value="2"/>
</dbReference>
<feature type="domain" description="MAM" evidence="3">
    <location>
        <begin position="335"/>
        <end position="492"/>
    </location>
</feature>
<keyword evidence="2" id="KW-0732">Signal</keyword>
<name>A0AAW9SDV2_9BACT</name>
<dbReference type="InterPro" id="IPR051560">
    <property type="entry name" value="MAM_domain-containing"/>
</dbReference>
<dbReference type="PROSITE" id="PS50060">
    <property type="entry name" value="MAM_2"/>
    <property type="match status" value="2"/>
</dbReference>
<feature type="compositionally biased region" description="Polar residues" evidence="1">
    <location>
        <begin position="879"/>
        <end position="892"/>
    </location>
</feature>
<organism evidence="4 5">
    <name type="scientific">Rapidithrix thailandica</name>
    <dbReference type="NCBI Taxonomy" id="413964"/>
    <lineage>
        <taxon>Bacteria</taxon>
        <taxon>Pseudomonadati</taxon>
        <taxon>Bacteroidota</taxon>
        <taxon>Cytophagia</taxon>
        <taxon>Cytophagales</taxon>
        <taxon>Flammeovirgaceae</taxon>
        <taxon>Rapidithrix</taxon>
    </lineage>
</organism>
<evidence type="ECO:0000256" key="2">
    <source>
        <dbReference type="SAM" id="SignalP"/>
    </source>
</evidence>
<dbReference type="SUPFAM" id="SSF141072">
    <property type="entry name" value="CalX-like"/>
    <property type="match status" value="1"/>
</dbReference>
<dbReference type="CDD" id="cd06263">
    <property type="entry name" value="MAM"/>
    <property type="match status" value="2"/>
</dbReference>
<dbReference type="Gene3D" id="2.60.40.1290">
    <property type="match status" value="2"/>
</dbReference>
<evidence type="ECO:0000256" key="1">
    <source>
        <dbReference type="SAM" id="MobiDB-lite"/>
    </source>
</evidence>
<sequence length="1657" mass="180767">MNRKTTMQIRQCCLLLCLFLSFSAFGQTTIWLEDFNLPNYSTSDNGATAWSSTQPSGADWWIVWSSEYYGKDLDGEATWTSEQIDISTYTDVSISIDMRESGTLESSDYIRAYYSIDGGGEVLFGAESDDFTSTTFSAANLNGNTLRIIIRARNDSNNEYYYFDNVRVEGTLAKDMEYLSSTLTQNSDQVAVGSTHQEVIGIQVNTENTKNPLNASLFSFATQGSTDAANDIVNARLYYTGTSSVFSTGNQFGGTVTSPNGTFSINGNQTLAEGTNYFWLVYDIDANATIGNLVDAVCHKLTVDGMDRIPSVTDPAGSRKINNISCNTTISSFPYSESFESGLGNWTQGTNDDINWTRNSGGTDSGSTGPSSAADGNYYLYTEASYPNNPNKSAYLISPCFDLNGTSSPTLYFSYHMQGADMGTLYLDVQEKEGVWINLFSLGGHQGVFWNEREIDLSAYEGKNIKFRFRGMTGNSYRSDIAIDKIGIESQPDMIYQSSTLTQNGNQVVVGSTDQDIIGIKVTTLNPSNPLSISSFSFDTQGSTDAANDIANAKLYYTGTSNAFATGNQFGGTVTSPNGAFTINGTQVLAEGDNYFWLVYDIDANATVDHLVDAVCNQFTIGGVGEVPAITAPAGSRKITDLDCSTIVSVFPYSESFESGIGDWIQDTGDNFNWTRNSGGTSTGSTGPSEAGQGTYYMYTEANGNTNRTANLLSPCFDLSSMTNPYFYFMYHMRGGNMGSLRVEVQENPGVSAWVTLQTFSGHQSSEWKFSQIDLSAYAGKTIKLRFRGVTGAGIESDMAIDNLFLAEKLLEITPSVSTADFAQAITGTGVEIRNLTYTSAHPDSYGTFTLKDGTQIGSAHGIVMSTGDVRDIDRPNSRRNTTTELGRSGYTDLNGNGRTTYDASFIEFDVVPSGDTLKFNYTFLSEEYTEYVNDDYNDVFAFYISGPGITGEQNIAIIPGTSTEVSINNVNQGEYTQYFVNNDLHSDNTIEDVAGFYNIEYDGYTKNLVAKIAVQSCETYHIKWVVADGNDRQYDSGVFVEGLYSNDITGASSVSEVYSECVEDPVTVEFTRVGDVSNNLTLDVNYSGSMTRGVDYTTSGTFLGRLTFSAGEATKAITITPTVLYSINQLDSIVVSLSNCSGSEFAATKVYYKPDPDLSSYGTLEICSDGESAIDPGAYANYQWKDASDNIVSTDRILRTNVEGTYTLTVLNEEGCTASSDPITIVKLPELIVAASATCQPAGTGKTQVYLSATGGGGSYQYKLSTDPASAFTSDPVFLVDNGTTVAFDILSNKGCEKTINVTTPAATPVEISTTDKTGDCVLAGDNVFYNIIDDEGNLIASIRDMGNNLGVLTAEVLMDATVQSYDGEPYLQRHYKITPQHNGLSAMVRLYLTQQEYENLALENPEIPLPILSGTNILGISKYDGDAPGSGNETFINSDLVVDGFDGDRHYIDFTVPSFSSIYIHSAVDNDPLPVRFLSVEAKQQGKHNVALLWKTADEHNNKGYEIERSVQGQTFEKIAFIEGKNVKGESAYEYTDYGVQGTVYYRLKQVDTNGDFEYSKVVSVTLETLQEFKVKVFPNPFTQQLTLEVSNPEQIPVNVQAYDATGRPVFNFTLEGSSYISKELSNHFRNLSRGVYTLRVESSNQVKYVKVVKQ</sequence>
<dbReference type="NCBIfam" id="NF038128">
    <property type="entry name" value="choice_anch_J"/>
    <property type="match status" value="2"/>
</dbReference>
<dbReference type="SMART" id="SM00137">
    <property type="entry name" value="MAM"/>
    <property type="match status" value="2"/>
</dbReference>
<keyword evidence="5" id="KW-1185">Reference proteome</keyword>
<feature type="signal peptide" evidence="2">
    <location>
        <begin position="1"/>
        <end position="26"/>
    </location>
</feature>
<accession>A0AAW9SDV2</accession>
<reference evidence="4 5" key="1">
    <citation type="submission" date="2024-04" db="EMBL/GenBank/DDBJ databases">
        <title>Novel genus in family Flammeovirgaceae.</title>
        <authorList>
            <person name="Nguyen T.H."/>
            <person name="Vuong T.Q."/>
            <person name="Le H."/>
            <person name="Kim S.-G."/>
        </authorList>
    </citation>
    <scope>NUCLEOTIDE SEQUENCE [LARGE SCALE GENOMIC DNA]</scope>
    <source>
        <strain evidence="4 5">JCM 23209</strain>
    </source>
</reference>
<dbReference type="InterPro" id="IPR029456">
    <property type="entry name" value="Sialidase_N"/>
</dbReference>
<dbReference type="Pfam" id="PF14873">
    <property type="entry name" value="BNR_assoc_N"/>
    <property type="match status" value="2"/>
</dbReference>
<dbReference type="PANTHER" id="PTHR23282">
    <property type="entry name" value="APICAL ENDOSOMAL GLYCOPROTEIN PRECURSOR"/>
    <property type="match status" value="1"/>
</dbReference>
<dbReference type="Pfam" id="PF18962">
    <property type="entry name" value="Por_Secre_tail"/>
    <property type="match status" value="1"/>
</dbReference>
<comment type="caution">
    <text evidence="4">The sequence shown here is derived from an EMBL/GenBank/DDBJ whole genome shotgun (WGS) entry which is preliminary data.</text>
</comment>
<dbReference type="GO" id="GO:0016020">
    <property type="term" value="C:membrane"/>
    <property type="evidence" value="ECO:0007669"/>
    <property type="project" value="InterPro"/>
</dbReference>
<evidence type="ECO:0000259" key="3">
    <source>
        <dbReference type="PROSITE" id="PS50060"/>
    </source>
</evidence>
<dbReference type="PANTHER" id="PTHR23282:SF101">
    <property type="entry name" value="MAM DOMAIN-CONTAINING PROTEIN"/>
    <property type="match status" value="1"/>
</dbReference>
<dbReference type="EMBL" id="JBDKWZ010000019">
    <property type="protein sequence ID" value="MEN7551109.1"/>
    <property type="molecule type" value="Genomic_DNA"/>
</dbReference>
<dbReference type="GO" id="GO:0005975">
    <property type="term" value="P:carbohydrate metabolic process"/>
    <property type="evidence" value="ECO:0007669"/>
    <property type="project" value="UniProtKB-ARBA"/>
</dbReference>
<dbReference type="InterPro" id="IPR000998">
    <property type="entry name" value="MAM_dom"/>
</dbReference>
<protein>
    <submittedName>
        <fullName evidence="4">Choice-of-anchor L domain-containing protein</fullName>
    </submittedName>
</protein>
<dbReference type="Proteomes" id="UP001403385">
    <property type="component" value="Unassembled WGS sequence"/>
</dbReference>
<feature type="region of interest" description="Disordered" evidence="1">
    <location>
        <begin position="871"/>
        <end position="892"/>
    </location>
</feature>
<dbReference type="InterPro" id="IPR013783">
    <property type="entry name" value="Ig-like_fold"/>
</dbReference>
<dbReference type="NCBIfam" id="TIGR04183">
    <property type="entry name" value="Por_Secre_tail"/>
    <property type="match status" value="1"/>
</dbReference>
<dbReference type="Gene3D" id="2.60.120.200">
    <property type="match status" value="2"/>
</dbReference>
<dbReference type="Gene3D" id="2.60.40.10">
    <property type="entry name" value="Immunoglobulins"/>
    <property type="match status" value="1"/>
</dbReference>
<dbReference type="InterPro" id="IPR038081">
    <property type="entry name" value="CalX-like_sf"/>
</dbReference>
<dbReference type="NCBIfam" id="NF038133">
    <property type="entry name" value="choice_anch_L"/>
    <property type="match status" value="1"/>
</dbReference>
<dbReference type="InterPro" id="IPR013320">
    <property type="entry name" value="ConA-like_dom_sf"/>
</dbReference>
<gene>
    <name evidence="4" type="ORF">AAG747_24520</name>
</gene>
<feature type="chain" id="PRO_5043656584" evidence="2">
    <location>
        <begin position="27"/>
        <end position="1657"/>
    </location>
</feature>
<proteinExistence type="predicted"/>
<evidence type="ECO:0000313" key="5">
    <source>
        <dbReference type="Proteomes" id="UP001403385"/>
    </source>
</evidence>
<dbReference type="InterPro" id="IPR049804">
    <property type="entry name" value="Choice_anch_L"/>
</dbReference>
<evidence type="ECO:0000313" key="4">
    <source>
        <dbReference type="EMBL" id="MEN7551109.1"/>
    </source>
</evidence>
<dbReference type="RefSeq" id="WP_346823891.1">
    <property type="nucleotide sequence ID" value="NZ_JBDKWZ010000019.1"/>
</dbReference>
<dbReference type="GO" id="GO:0004553">
    <property type="term" value="F:hydrolase activity, hydrolyzing O-glycosyl compounds"/>
    <property type="evidence" value="ECO:0007669"/>
    <property type="project" value="UniProtKB-ARBA"/>
</dbReference>
<dbReference type="SUPFAM" id="SSF49899">
    <property type="entry name" value="Concanavalin A-like lectins/glucanases"/>
    <property type="match status" value="2"/>
</dbReference>
<dbReference type="Gene3D" id="2.60.40.2030">
    <property type="match status" value="1"/>
</dbReference>
<dbReference type="InterPro" id="IPR026444">
    <property type="entry name" value="Secre_tail"/>
</dbReference>
<feature type="domain" description="MAM" evidence="3">
    <location>
        <begin position="653"/>
        <end position="808"/>
    </location>
</feature>